<evidence type="ECO:0000313" key="4">
    <source>
        <dbReference type="Proteomes" id="UP000008229"/>
    </source>
</evidence>
<protein>
    <recommendedName>
        <fullName evidence="1">CinA-like protein</fullName>
    </recommendedName>
</protein>
<dbReference type="PANTHER" id="PTHR13939:SF0">
    <property type="entry name" value="NMN AMIDOHYDROLASE-LIKE PROTEIN YFAY"/>
    <property type="match status" value="1"/>
</dbReference>
<dbReference type="AlphaFoldDB" id="D3FE46"/>
<evidence type="ECO:0000313" key="3">
    <source>
        <dbReference type="EMBL" id="ADB51662.1"/>
    </source>
</evidence>
<dbReference type="Pfam" id="PF00994">
    <property type="entry name" value="MoCF_biosynth"/>
    <property type="match status" value="1"/>
</dbReference>
<dbReference type="SMART" id="SM00852">
    <property type="entry name" value="MoCF_biosynth"/>
    <property type="match status" value="1"/>
</dbReference>
<dbReference type="InterPro" id="IPR050101">
    <property type="entry name" value="CinA"/>
</dbReference>
<reference evidence="4" key="2">
    <citation type="submission" date="2010-01" db="EMBL/GenBank/DDBJ databases">
        <title>The complete genome of Conexibacter woesei DSM 14684.</title>
        <authorList>
            <consortium name="US DOE Joint Genome Institute (JGI-PGF)"/>
            <person name="Lucas S."/>
            <person name="Copeland A."/>
            <person name="Lapidus A."/>
            <person name="Glavina del Rio T."/>
            <person name="Dalin E."/>
            <person name="Tice H."/>
            <person name="Bruce D."/>
            <person name="Goodwin L."/>
            <person name="Pitluck S."/>
            <person name="Kyrpides N."/>
            <person name="Mavromatis K."/>
            <person name="Ivanova N."/>
            <person name="Mikhailova N."/>
            <person name="Chertkov O."/>
            <person name="Brettin T."/>
            <person name="Detter J.C."/>
            <person name="Han C."/>
            <person name="Larimer F."/>
            <person name="Land M."/>
            <person name="Hauser L."/>
            <person name="Markowitz V."/>
            <person name="Cheng J.-F."/>
            <person name="Hugenholtz P."/>
            <person name="Woyke T."/>
            <person name="Wu D."/>
            <person name="Pukall R."/>
            <person name="Steenblock K."/>
            <person name="Schneider S."/>
            <person name="Klenk H.-P."/>
            <person name="Eisen J.A."/>
        </authorList>
    </citation>
    <scope>NUCLEOTIDE SEQUENCE [LARGE SCALE GENOMIC DNA]</scope>
    <source>
        <strain evidence="4">DSM 14684 / CIP 108061 / JCM 11494 / NBRC 100937 / ID131577</strain>
    </source>
</reference>
<dbReference type="InterPro" id="IPR036653">
    <property type="entry name" value="CinA-like_C"/>
</dbReference>
<dbReference type="InterPro" id="IPR001453">
    <property type="entry name" value="MoaB/Mog_dom"/>
</dbReference>
<accession>D3FE46</accession>
<dbReference type="SUPFAM" id="SSF53218">
    <property type="entry name" value="Molybdenum cofactor biosynthesis proteins"/>
    <property type="match status" value="1"/>
</dbReference>
<dbReference type="HAMAP" id="MF_00226_B">
    <property type="entry name" value="CinA_B"/>
    <property type="match status" value="1"/>
</dbReference>
<dbReference type="HOGENOM" id="CLU_030805_9_2_11"/>
<dbReference type="eggNOG" id="COG1058">
    <property type="taxonomic scope" value="Bacteria"/>
</dbReference>
<dbReference type="NCBIfam" id="NF001813">
    <property type="entry name" value="PRK00549.1"/>
    <property type="match status" value="1"/>
</dbReference>
<comment type="similarity">
    <text evidence="1">Belongs to the CinA family.</text>
</comment>
<dbReference type="InterPro" id="IPR036425">
    <property type="entry name" value="MoaB/Mog-like_dom_sf"/>
</dbReference>
<dbReference type="Pfam" id="PF02464">
    <property type="entry name" value="CinA"/>
    <property type="match status" value="1"/>
</dbReference>
<dbReference type="SUPFAM" id="SSF142433">
    <property type="entry name" value="CinA-like"/>
    <property type="match status" value="1"/>
</dbReference>
<dbReference type="PIRSF" id="PIRSF006728">
    <property type="entry name" value="CinA"/>
    <property type="match status" value="1"/>
</dbReference>
<dbReference type="Gene3D" id="3.90.950.20">
    <property type="entry name" value="CinA-like"/>
    <property type="match status" value="1"/>
</dbReference>
<dbReference type="NCBIfam" id="TIGR00200">
    <property type="entry name" value="cinA_nterm"/>
    <property type="match status" value="1"/>
</dbReference>
<sequence length="447" mass="46501">MSARAGIVVTGTEVLSGIISDRNGPWLSERLREIGVDAAFITIAGDRPQDLDAALRFFAEEGVDLIVTSGGLGPTADDLTAEVVGRFQGREMALDEALFGRIADILKPLLARWPDLDPEAVLRSNRKQAVIPVGATILEPVGTAPGLVVPPASEGPTVVVLPGPPRELQPMWETARGTAAFTAAVQGATTFDWRIMRLFGLPESEIAETLLVAEREGLSLEPLEITTCLRRGEIEIATRFEPADAPAYDALAAFVRARHGQLLFSEDGSTIDEQVAALLTGSSASPARTIATAESCTGGLLAGRLTDRAGSSAYVLGGLVVYANAAKVALAGVAPELIERVGAVSPEVAEALADGAADRLGADVGVGVTGIAGPGGGTPEKPVGLVYVSVALADGGERITRRLNLSGNRADVRDRTTTVALHLIRRLLLGLPDAPDVPGILGTRTRT</sequence>
<dbReference type="Gene3D" id="3.40.980.10">
    <property type="entry name" value="MoaB/Mog-like domain"/>
    <property type="match status" value="1"/>
</dbReference>
<dbReference type="PANTHER" id="PTHR13939">
    <property type="entry name" value="NICOTINAMIDE-NUCLEOTIDE AMIDOHYDROLASE PNCC"/>
    <property type="match status" value="1"/>
</dbReference>
<dbReference type="OrthoDB" id="1253990at2"/>
<gene>
    <name evidence="3" type="ordered locus">Cwoe_3244</name>
</gene>
<dbReference type="STRING" id="469383.Cwoe_3244"/>
<dbReference type="EMBL" id="CP001854">
    <property type="protein sequence ID" value="ADB51662.1"/>
    <property type="molecule type" value="Genomic_DNA"/>
</dbReference>
<name>D3FE46_CONWI</name>
<dbReference type="Proteomes" id="UP000008229">
    <property type="component" value="Chromosome"/>
</dbReference>
<reference evidence="3 4" key="1">
    <citation type="journal article" date="2010" name="Stand. Genomic Sci.">
        <title>Complete genome sequence of Conexibacter woesei type strain (ID131577).</title>
        <authorList>
            <person name="Pukall R."/>
            <person name="Lapidus A."/>
            <person name="Glavina Del Rio T."/>
            <person name="Copeland A."/>
            <person name="Tice H."/>
            <person name="Cheng J.-F."/>
            <person name="Lucas S."/>
            <person name="Chen F."/>
            <person name="Nolan M."/>
            <person name="Bruce D."/>
            <person name="Goodwin L."/>
            <person name="Pitluck S."/>
            <person name="Mavromatis K."/>
            <person name="Ivanova N."/>
            <person name="Ovchinnikova G."/>
            <person name="Pati A."/>
            <person name="Chen A."/>
            <person name="Palaniappan K."/>
            <person name="Land M."/>
            <person name="Hauser L."/>
            <person name="Chang Y.-J."/>
            <person name="Jeffries C.D."/>
            <person name="Chain P."/>
            <person name="Meincke L."/>
            <person name="Sims D."/>
            <person name="Brettin T."/>
            <person name="Detter J.C."/>
            <person name="Rohde M."/>
            <person name="Goeker M."/>
            <person name="Bristow J."/>
            <person name="Eisen J.A."/>
            <person name="Markowitz V."/>
            <person name="Kyrpides N.C."/>
            <person name="Klenk H.-P."/>
            <person name="Hugenholtz P."/>
        </authorList>
    </citation>
    <scope>NUCLEOTIDE SEQUENCE [LARGE SCALE GENOMIC DNA]</scope>
    <source>
        <strain evidence="4">DSM 14684 / CIP 108061 / JCM 11494 / NBRC 100937 / ID131577</strain>
    </source>
</reference>
<evidence type="ECO:0000259" key="2">
    <source>
        <dbReference type="SMART" id="SM00852"/>
    </source>
</evidence>
<dbReference type="NCBIfam" id="TIGR00199">
    <property type="entry name" value="PncC_domain"/>
    <property type="match status" value="1"/>
</dbReference>
<organism evidence="3 4">
    <name type="scientific">Conexibacter woesei (strain DSM 14684 / CCUG 47730 / CIP 108061 / JCM 11494 / NBRC 100937 / ID131577)</name>
    <dbReference type="NCBI Taxonomy" id="469383"/>
    <lineage>
        <taxon>Bacteria</taxon>
        <taxon>Bacillati</taxon>
        <taxon>Actinomycetota</taxon>
        <taxon>Thermoleophilia</taxon>
        <taxon>Solirubrobacterales</taxon>
        <taxon>Conexibacteraceae</taxon>
        <taxon>Conexibacter</taxon>
    </lineage>
</organism>
<feature type="domain" description="MoaB/Mog" evidence="2">
    <location>
        <begin position="6"/>
        <end position="183"/>
    </location>
</feature>
<dbReference type="eggNOG" id="COG1546">
    <property type="taxonomic scope" value="Bacteria"/>
</dbReference>
<keyword evidence="4" id="KW-1185">Reference proteome</keyword>
<dbReference type="InterPro" id="IPR008135">
    <property type="entry name" value="Competence-induced_CinA"/>
</dbReference>
<proteinExistence type="inferred from homology"/>
<dbReference type="RefSeq" id="WP_012934713.1">
    <property type="nucleotide sequence ID" value="NC_013739.1"/>
</dbReference>
<dbReference type="KEGG" id="cwo:Cwoe_3244"/>
<dbReference type="CDD" id="cd00885">
    <property type="entry name" value="cinA"/>
    <property type="match status" value="1"/>
</dbReference>
<dbReference type="InterPro" id="IPR008136">
    <property type="entry name" value="CinA_C"/>
</dbReference>
<evidence type="ECO:0000256" key="1">
    <source>
        <dbReference type="HAMAP-Rule" id="MF_00226"/>
    </source>
</evidence>